<dbReference type="EMBL" id="JAHRIN010076042">
    <property type="protein sequence ID" value="MEQ2217698.1"/>
    <property type="molecule type" value="Genomic_DNA"/>
</dbReference>
<proteinExistence type="predicted"/>
<evidence type="ECO:0000313" key="2">
    <source>
        <dbReference type="Proteomes" id="UP001434883"/>
    </source>
</evidence>
<reference evidence="1 2" key="1">
    <citation type="submission" date="2021-06" db="EMBL/GenBank/DDBJ databases">
        <authorList>
            <person name="Palmer J.M."/>
        </authorList>
    </citation>
    <scope>NUCLEOTIDE SEQUENCE [LARGE SCALE GENOMIC DNA]</scope>
    <source>
        <strain evidence="1 2">XC_2019</strain>
        <tissue evidence="1">Muscle</tissue>
    </source>
</reference>
<evidence type="ECO:0000313" key="1">
    <source>
        <dbReference type="EMBL" id="MEQ2217698.1"/>
    </source>
</evidence>
<comment type="caution">
    <text evidence="1">The sequence shown here is derived from an EMBL/GenBank/DDBJ whole genome shotgun (WGS) entry which is preliminary data.</text>
</comment>
<sequence length="258" mass="28778">MDTVCPWHGLAVGDVVLYVKRDVHVDVGRWSDTDEAGELLCELKVEEVPSVELNAGLSVVSMRPETTTDARSDWVDKAAAEVVVVVRTLYKDGKYCMNHLFSRTQAIITDLLACRPSELIASPMGTGFFPWSHGTKGRILTHEPCKLLSKCQVDSSYGSCLKITGVLPFSHHHPIHEDEKSLGYIEGEITLTLIYGSSILEIYQRVKREQEVKKTKTLKSMGLSVSHSLAIRLLLRLMNPRLRGSRLKSLVSQYSTLP</sequence>
<gene>
    <name evidence="1" type="ORF">XENOCAPTIV_019799</name>
</gene>
<keyword evidence="2" id="KW-1185">Reference proteome</keyword>
<dbReference type="Proteomes" id="UP001434883">
    <property type="component" value="Unassembled WGS sequence"/>
</dbReference>
<organism evidence="1 2">
    <name type="scientific">Xenoophorus captivus</name>
    <dbReference type="NCBI Taxonomy" id="1517983"/>
    <lineage>
        <taxon>Eukaryota</taxon>
        <taxon>Metazoa</taxon>
        <taxon>Chordata</taxon>
        <taxon>Craniata</taxon>
        <taxon>Vertebrata</taxon>
        <taxon>Euteleostomi</taxon>
        <taxon>Actinopterygii</taxon>
        <taxon>Neopterygii</taxon>
        <taxon>Teleostei</taxon>
        <taxon>Neoteleostei</taxon>
        <taxon>Acanthomorphata</taxon>
        <taxon>Ovalentaria</taxon>
        <taxon>Atherinomorphae</taxon>
        <taxon>Cyprinodontiformes</taxon>
        <taxon>Goodeidae</taxon>
        <taxon>Xenoophorus</taxon>
    </lineage>
</organism>
<accession>A0ABV0SB25</accession>
<name>A0ABV0SB25_9TELE</name>
<protein>
    <submittedName>
        <fullName evidence="1">Uncharacterized protein</fullName>
    </submittedName>
</protein>